<keyword evidence="3" id="KW-1185">Reference proteome</keyword>
<evidence type="ECO:0000313" key="3">
    <source>
        <dbReference type="Proteomes" id="UP001221411"/>
    </source>
</evidence>
<dbReference type="InterPro" id="IPR016032">
    <property type="entry name" value="Sig_transdc_resp-reg_C-effctor"/>
</dbReference>
<dbReference type="InterPro" id="IPR036388">
    <property type="entry name" value="WH-like_DNA-bd_sf"/>
</dbReference>
<feature type="domain" description="HTH luxR-type" evidence="1">
    <location>
        <begin position="8"/>
        <end position="41"/>
    </location>
</feature>
<dbReference type="RefSeq" id="WP_271914148.1">
    <property type="nucleotide sequence ID" value="NZ_JAQNDO010000001.1"/>
</dbReference>
<dbReference type="Gene3D" id="1.10.10.10">
    <property type="entry name" value="Winged helix-like DNA-binding domain superfamily/Winged helix DNA-binding domain"/>
    <property type="match status" value="1"/>
</dbReference>
<accession>A0ABT5ED62</accession>
<dbReference type="Proteomes" id="UP001221411">
    <property type="component" value="Unassembled WGS sequence"/>
</dbReference>
<organism evidence="2 3">
    <name type="scientific">Polyangium mundeleinium</name>
    <dbReference type="NCBI Taxonomy" id="2995306"/>
    <lineage>
        <taxon>Bacteria</taxon>
        <taxon>Pseudomonadati</taxon>
        <taxon>Myxococcota</taxon>
        <taxon>Polyangia</taxon>
        <taxon>Polyangiales</taxon>
        <taxon>Polyangiaceae</taxon>
        <taxon>Polyangium</taxon>
    </lineage>
</organism>
<proteinExistence type="predicted"/>
<protein>
    <submittedName>
        <fullName evidence="2">LuxR C-terminal-related transcriptional regulator</fullName>
    </submittedName>
</protein>
<dbReference type="SUPFAM" id="SSF46894">
    <property type="entry name" value="C-terminal effector domain of the bipartite response regulators"/>
    <property type="match status" value="1"/>
</dbReference>
<comment type="caution">
    <text evidence="2">The sequence shown here is derived from an EMBL/GenBank/DDBJ whole genome shotgun (WGS) entry which is preliminary data.</text>
</comment>
<dbReference type="EMBL" id="JAQNDO010000001">
    <property type="protein sequence ID" value="MDC0739753.1"/>
    <property type="molecule type" value="Genomic_DNA"/>
</dbReference>
<dbReference type="PRINTS" id="PR00038">
    <property type="entry name" value="HTHLUXR"/>
</dbReference>
<dbReference type="InterPro" id="IPR000792">
    <property type="entry name" value="Tscrpt_reg_LuxR_C"/>
</dbReference>
<evidence type="ECO:0000259" key="1">
    <source>
        <dbReference type="Pfam" id="PF00196"/>
    </source>
</evidence>
<name>A0ABT5ED62_9BACT</name>
<dbReference type="Pfam" id="PF00196">
    <property type="entry name" value="GerE"/>
    <property type="match status" value="1"/>
</dbReference>
<sequence length="43" mass="4691">MPATRLKGLSPRLQDTLRGLARGLSEKQIAAELGLSQYTVHIT</sequence>
<reference evidence="2 3" key="1">
    <citation type="submission" date="2022-11" db="EMBL/GenBank/DDBJ databases">
        <title>Minimal conservation of predation-associated metabolite biosynthetic gene clusters underscores biosynthetic potential of Myxococcota including descriptions for ten novel species: Archangium lansinium sp. nov., Myxococcus landrumus sp. nov., Nannocystis bai.</title>
        <authorList>
            <person name="Ahearne A."/>
            <person name="Stevens C."/>
            <person name="Dowd S."/>
        </authorList>
    </citation>
    <scope>NUCLEOTIDE SEQUENCE [LARGE SCALE GENOMIC DNA]</scope>
    <source>
        <strain evidence="2 3">RJM3</strain>
    </source>
</reference>
<evidence type="ECO:0000313" key="2">
    <source>
        <dbReference type="EMBL" id="MDC0739753.1"/>
    </source>
</evidence>
<gene>
    <name evidence="2" type="ORF">POL67_00230</name>
</gene>